<evidence type="ECO:0000256" key="1">
    <source>
        <dbReference type="ARBA" id="ARBA00022679"/>
    </source>
</evidence>
<dbReference type="InterPro" id="IPR016039">
    <property type="entry name" value="Thiolase-like"/>
</dbReference>
<dbReference type="CDD" id="cd00830">
    <property type="entry name" value="KAS_III"/>
    <property type="match status" value="1"/>
</dbReference>
<dbReference type="NCBIfam" id="NF006829">
    <property type="entry name" value="PRK09352.1"/>
    <property type="match status" value="1"/>
</dbReference>
<evidence type="ECO:0000259" key="3">
    <source>
        <dbReference type="Pfam" id="PF08541"/>
    </source>
</evidence>
<dbReference type="Pfam" id="PF08541">
    <property type="entry name" value="ACP_syn_III_C"/>
    <property type="match status" value="1"/>
</dbReference>
<sequence length="337" mass="35195">MTMTLPTNTLPDRLTTEVGTLGWGCYLPDRLVTNDEVARPAGVDASWIERKTGIRLRRRAASHEAASDLATDAARHALAQAGVRAEDLTAIVLATSTPDHPQPPTACLVQERLGATSAAAFDLNAVCSGFVFALGVARDMLAATGGLALVIGVDVYSRILDPADRKTAILFGDGAGAAILGPVPGGRGVQAIRLLSTGSENQLIRVPAGGSRIPATEESVRAGQHWFTMDGRGVRDFVEERVPAALTSFLTDSGVAPGEVRHLVTHQANGRMIDELVPRLGLPAAEVHQSVQRYGNTGAASIPITLAEAADSIEPGDVVLLAGFGGGMAMGFALLRW</sequence>
<dbReference type="InterPro" id="IPR013747">
    <property type="entry name" value="ACP_syn_III_C"/>
</dbReference>
<feature type="domain" description="Beta-ketoacyl-[acyl-carrier-protein] synthase III C-terminal" evidence="3">
    <location>
        <begin position="250"/>
        <end position="337"/>
    </location>
</feature>
<accession>A0AAC9MZS3</accession>
<evidence type="ECO:0000313" key="5">
    <source>
        <dbReference type="EMBL" id="AOS64754.1"/>
    </source>
</evidence>
<proteinExistence type="predicted"/>
<dbReference type="KEGG" id="ahm:TL08_19815"/>
<dbReference type="GO" id="GO:0033818">
    <property type="term" value="F:beta-ketoacyl-acyl-carrier-protein synthase III activity"/>
    <property type="evidence" value="ECO:0007669"/>
    <property type="project" value="UniProtKB-EC"/>
</dbReference>
<name>A0AAC9MZS3_9PSEU</name>
<dbReference type="PANTHER" id="PTHR34069">
    <property type="entry name" value="3-OXOACYL-[ACYL-CARRIER-PROTEIN] SYNTHASE 3"/>
    <property type="match status" value="1"/>
</dbReference>
<dbReference type="GO" id="GO:0004315">
    <property type="term" value="F:3-oxoacyl-[acyl-carrier-protein] synthase activity"/>
    <property type="evidence" value="ECO:0007669"/>
    <property type="project" value="InterPro"/>
</dbReference>
<dbReference type="Gene3D" id="3.40.47.10">
    <property type="match status" value="1"/>
</dbReference>
<dbReference type="AlphaFoldDB" id="A0AAC9MZS3"/>
<keyword evidence="6" id="KW-1185">Reference proteome</keyword>
<gene>
    <name evidence="5" type="ORF">TL08_19815</name>
</gene>
<dbReference type="PANTHER" id="PTHR34069:SF2">
    <property type="entry name" value="BETA-KETOACYL-[ACYL-CARRIER-PROTEIN] SYNTHASE III"/>
    <property type="match status" value="1"/>
</dbReference>
<dbReference type="RefSeq" id="WP_236750339.1">
    <property type="nucleotide sequence ID" value="NZ_CP014859.1"/>
</dbReference>
<dbReference type="EC" id="2.3.1.180" evidence="5"/>
<protein>
    <submittedName>
        <fullName evidence="5">3-oxoacyl-(Acyl-carrier-protein) synthase III</fullName>
        <ecNumber evidence="5">2.3.1.180</ecNumber>
    </submittedName>
</protein>
<organism evidence="5 6">
    <name type="scientific">Actinoalloteichus hymeniacidonis</name>
    <dbReference type="NCBI Taxonomy" id="340345"/>
    <lineage>
        <taxon>Bacteria</taxon>
        <taxon>Bacillati</taxon>
        <taxon>Actinomycetota</taxon>
        <taxon>Actinomycetes</taxon>
        <taxon>Pseudonocardiales</taxon>
        <taxon>Pseudonocardiaceae</taxon>
        <taxon>Actinoalloteichus</taxon>
    </lineage>
</organism>
<dbReference type="EMBL" id="CP014859">
    <property type="protein sequence ID" value="AOS64754.1"/>
    <property type="molecule type" value="Genomic_DNA"/>
</dbReference>
<keyword evidence="1 5" id="KW-0808">Transferase</keyword>
<dbReference type="SUPFAM" id="SSF53901">
    <property type="entry name" value="Thiolase-like"/>
    <property type="match status" value="1"/>
</dbReference>
<evidence type="ECO:0000259" key="4">
    <source>
        <dbReference type="Pfam" id="PF08545"/>
    </source>
</evidence>
<dbReference type="Proteomes" id="UP000095210">
    <property type="component" value="Chromosome"/>
</dbReference>
<dbReference type="InterPro" id="IPR013751">
    <property type="entry name" value="ACP_syn_III_N"/>
</dbReference>
<evidence type="ECO:0000256" key="2">
    <source>
        <dbReference type="ARBA" id="ARBA00023315"/>
    </source>
</evidence>
<keyword evidence="2 5" id="KW-0012">Acyltransferase</keyword>
<feature type="domain" description="Beta-ketoacyl-[acyl-carrier-protein] synthase III N-terminal" evidence="4">
    <location>
        <begin position="121"/>
        <end position="192"/>
    </location>
</feature>
<reference evidence="6" key="1">
    <citation type="submission" date="2016-03" db="EMBL/GenBank/DDBJ databases">
        <title>Complete genome sequence of the type strain Actinoalloteichus hymeniacidonis DSM 45092.</title>
        <authorList>
            <person name="Schaffert L."/>
            <person name="Albersmeier A."/>
            <person name="Winkler A."/>
            <person name="Kalinowski J."/>
            <person name="Zotchev S."/>
            <person name="Ruckert C."/>
        </authorList>
    </citation>
    <scope>NUCLEOTIDE SEQUENCE [LARGE SCALE GENOMIC DNA]</scope>
    <source>
        <strain evidence="6">HPA177(T) (DSM 45092(T))</strain>
    </source>
</reference>
<dbReference type="Pfam" id="PF08545">
    <property type="entry name" value="ACP_syn_III"/>
    <property type="match status" value="1"/>
</dbReference>
<dbReference type="GO" id="GO:0044550">
    <property type="term" value="P:secondary metabolite biosynthetic process"/>
    <property type="evidence" value="ECO:0007669"/>
    <property type="project" value="TreeGrafter"/>
</dbReference>
<evidence type="ECO:0000313" key="6">
    <source>
        <dbReference type="Proteomes" id="UP000095210"/>
    </source>
</evidence>
<dbReference type="GO" id="GO:0006633">
    <property type="term" value="P:fatty acid biosynthetic process"/>
    <property type="evidence" value="ECO:0007669"/>
    <property type="project" value="InterPro"/>
</dbReference>